<evidence type="ECO:0000313" key="1">
    <source>
        <dbReference type="EMBL" id="SSW68488.1"/>
    </source>
</evidence>
<name>A0A446CL85_9BURK</name>
<organism evidence="1 2">
    <name type="scientific">Achromobacter agilis</name>
    <dbReference type="NCBI Taxonomy" id="1353888"/>
    <lineage>
        <taxon>Bacteria</taxon>
        <taxon>Pseudomonadati</taxon>
        <taxon>Pseudomonadota</taxon>
        <taxon>Betaproteobacteria</taxon>
        <taxon>Burkholderiales</taxon>
        <taxon>Alcaligenaceae</taxon>
        <taxon>Achromobacter</taxon>
    </lineage>
</organism>
<protein>
    <submittedName>
        <fullName evidence="1">Uncharacterized protein</fullName>
    </submittedName>
</protein>
<dbReference type="Proteomes" id="UP000289184">
    <property type="component" value="Unassembled WGS sequence"/>
</dbReference>
<dbReference type="OrthoDB" id="9882408at2"/>
<dbReference type="AlphaFoldDB" id="A0A446CL85"/>
<dbReference type="EMBL" id="UFQB01000016">
    <property type="protein sequence ID" value="SSW68488.1"/>
    <property type="molecule type" value="Genomic_DNA"/>
</dbReference>
<gene>
    <name evidence="1" type="ORF">AGI3411_03678</name>
</gene>
<proteinExistence type="predicted"/>
<reference evidence="1 2" key="1">
    <citation type="submission" date="2018-07" db="EMBL/GenBank/DDBJ databases">
        <authorList>
            <person name="Peeters C."/>
        </authorList>
    </citation>
    <scope>NUCLEOTIDE SEQUENCE [LARGE SCALE GENOMIC DNA]</scope>
    <source>
        <strain evidence="1 2">LMG 3411</strain>
    </source>
</reference>
<sequence length="66" mass="7031">MSSIPAPQDLASMAWEIQSLFDALDELMPLDNATNPPALHGLASVGRARAQELANHLSKVEGFTNA</sequence>
<keyword evidence="2" id="KW-1185">Reference proteome</keyword>
<dbReference type="RefSeq" id="WP_129528810.1">
    <property type="nucleotide sequence ID" value="NZ_UFQB01000016.1"/>
</dbReference>
<evidence type="ECO:0000313" key="2">
    <source>
        <dbReference type="Proteomes" id="UP000289184"/>
    </source>
</evidence>
<accession>A0A446CL85</accession>